<dbReference type="STRING" id="758820.SAMN00777080_2453"/>
<sequence>MFSRNYSNYPFENKIKTRIKFQKTAKTSFIAYFYCLTAIIYLYDFQ</sequence>
<dbReference type="Proteomes" id="UP000192333">
    <property type="component" value="Chromosome I"/>
</dbReference>
<evidence type="ECO:0000313" key="3">
    <source>
        <dbReference type="Proteomes" id="UP000192333"/>
    </source>
</evidence>
<name>A0A1W2H4L3_9BACT</name>
<dbReference type="EMBL" id="LT838813">
    <property type="protein sequence ID" value="SMD43841.1"/>
    <property type="molecule type" value="Genomic_DNA"/>
</dbReference>
<keyword evidence="1" id="KW-1133">Transmembrane helix</keyword>
<gene>
    <name evidence="2" type="ORF">SAMN00777080_2453</name>
</gene>
<evidence type="ECO:0000256" key="1">
    <source>
        <dbReference type="SAM" id="Phobius"/>
    </source>
</evidence>
<reference evidence="3" key="1">
    <citation type="submission" date="2017-04" db="EMBL/GenBank/DDBJ databases">
        <authorList>
            <person name="Varghese N."/>
            <person name="Submissions S."/>
        </authorList>
    </citation>
    <scope>NUCLEOTIDE SEQUENCE [LARGE SCALE GENOMIC DNA]</scope>
    <source>
        <strain evidence="3">DSM 16537</strain>
    </source>
</reference>
<feature type="transmembrane region" description="Helical" evidence="1">
    <location>
        <begin position="24"/>
        <end position="43"/>
    </location>
</feature>
<proteinExistence type="predicted"/>
<keyword evidence="3" id="KW-1185">Reference proteome</keyword>
<dbReference type="AlphaFoldDB" id="A0A1W2H4L3"/>
<protein>
    <submittedName>
        <fullName evidence="2">Uncharacterized protein</fullName>
    </submittedName>
</protein>
<keyword evidence="1" id="KW-0812">Transmembrane</keyword>
<accession>A0A1W2H4L3</accession>
<evidence type="ECO:0000313" key="2">
    <source>
        <dbReference type="EMBL" id="SMD43841.1"/>
    </source>
</evidence>
<organism evidence="2 3">
    <name type="scientific">Aquiflexum balticum DSM 16537</name>
    <dbReference type="NCBI Taxonomy" id="758820"/>
    <lineage>
        <taxon>Bacteria</taxon>
        <taxon>Pseudomonadati</taxon>
        <taxon>Bacteroidota</taxon>
        <taxon>Cytophagia</taxon>
        <taxon>Cytophagales</taxon>
        <taxon>Cyclobacteriaceae</taxon>
        <taxon>Aquiflexum</taxon>
    </lineage>
</organism>
<keyword evidence="1" id="KW-0472">Membrane</keyword>